<reference evidence="11" key="2">
    <citation type="journal article" date="2018" name="DNA Res.">
        <title>Comparative genome and transcriptome analyses reveal adaptations to opportunistic infections in woody plant degrading pathogens of Botryosphaeriaceae.</title>
        <authorList>
            <person name="Yan J.Y."/>
            <person name="Zhao W.S."/>
            <person name="Chen Z."/>
            <person name="Xing Q.K."/>
            <person name="Zhang W."/>
            <person name="Chethana K.W.T."/>
            <person name="Xue M.F."/>
            <person name="Xu J.P."/>
            <person name="Phillips A.J.L."/>
            <person name="Wang Y."/>
            <person name="Liu J.H."/>
            <person name="Liu M."/>
            <person name="Zhou Y."/>
            <person name="Jayawardena R.S."/>
            <person name="Manawasinghe I.S."/>
            <person name="Huang J.B."/>
            <person name="Qiao G.H."/>
            <person name="Fu C.Y."/>
            <person name="Guo F.F."/>
            <person name="Dissanayake A.J."/>
            <person name="Peng Y.L."/>
            <person name="Hyde K.D."/>
            <person name="Li X.H."/>
        </authorList>
    </citation>
    <scope>NUCLEOTIDE SEQUENCE</scope>
    <source>
        <strain evidence="11">CSS-01s</strain>
    </source>
</reference>
<dbReference type="GO" id="GO:0004497">
    <property type="term" value="F:monooxygenase activity"/>
    <property type="evidence" value="ECO:0007669"/>
    <property type="project" value="UniProtKB-KW"/>
</dbReference>
<comment type="cofactor">
    <cofactor evidence="1 8">
        <name>heme</name>
        <dbReference type="ChEBI" id="CHEBI:30413"/>
    </cofactor>
</comment>
<keyword evidence="10" id="KW-0812">Transmembrane</keyword>
<dbReference type="PANTHER" id="PTHR46206:SF2">
    <property type="entry name" value="CYTOCHROME P450 MONOOXYGENASE AUSG-RELATED"/>
    <property type="match status" value="1"/>
</dbReference>
<proteinExistence type="inferred from homology"/>
<feature type="transmembrane region" description="Helical" evidence="10">
    <location>
        <begin position="16"/>
        <end position="35"/>
    </location>
</feature>
<keyword evidence="7 9" id="KW-0503">Monooxygenase</keyword>
<evidence type="ECO:0000256" key="10">
    <source>
        <dbReference type="SAM" id="Phobius"/>
    </source>
</evidence>
<organism evidence="11 12">
    <name type="scientific">Lasiodiplodia theobromae</name>
    <dbReference type="NCBI Taxonomy" id="45133"/>
    <lineage>
        <taxon>Eukaryota</taxon>
        <taxon>Fungi</taxon>
        <taxon>Dikarya</taxon>
        <taxon>Ascomycota</taxon>
        <taxon>Pezizomycotina</taxon>
        <taxon>Dothideomycetes</taxon>
        <taxon>Dothideomycetes incertae sedis</taxon>
        <taxon>Botryosphaeriales</taxon>
        <taxon>Botryosphaeriaceae</taxon>
        <taxon>Lasiodiplodia</taxon>
    </lineage>
</organism>
<keyword evidence="5 9" id="KW-0560">Oxidoreductase</keyword>
<keyword evidence="3 8" id="KW-0349">Heme</keyword>
<dbReference type="PROSITE" id="PS00086">
    <property type="entry name" value="CYTOCHROME_P450"/>
    <property type="match status" value="1"/>
</dbReference>
<dbReference type="InterPro" id="IPR001128">
    <property type="entry name" value="Cyt_P450"/>
</dbReference>
<evidence type="ECO:0000313" key="11">
    <source>
        <dbReference type="EMBL" id="KAF9631008.1"/>
    </source>
</evidence>
<protein>
    <submittedName>
        <fullName evidence="11">Cytochrome P450</fullName>
    </submittedName>
</protein>
<dbReference type="AlphaFoldDB" id="A0A8H7IS96"/>
<keyword evidence="10" id="KW-1133">Transmembrane helix</keyword>
<feature type="binding site" description="axial binding residue" evidence="8">
    <location>
        <position position="456"/>
    </location>
    <ligand>
        <name>heme</name>
        <dbReference type="ChEBI" id="CHEBI:30413"/>
    </ligand>
    <ligandPart>
        <name>Fe</name>
        <dbReference type="ChEBI" id="CHEBI:18248"/>
    </ligandPart>
</feature>
<dbReference type="InterPro" id="IPR036396">
    <property type="entry name" value="Cyt_P450_sf"/>
</dbReference>
<keyword evidence="10" id="KW-0472">Membrane</keyword>
<name>A0A8H7IS96_9PEZI</name>
<keyword evidence="6 8" id="KW-0408">Iron</keyword>
<dbReference type="PRINTS" id="PR00465">
    <property type="entry name" value="EP450IV"/>
</dbReference>
<dbReference type="EMBL" id="MDYX01000048">
    <property type="protein sequence ID" value="KAF9631008.1"/>
    <property type="molecule type" value="Genomic_DNA"/>
</dbReference>
<dbReference type="GO" id="GO:0005506">
    <property type="term" value="F:iron ion binding"/>
    <property type="evidence" value="ECO:0007669"/>
    <property type="project" value="InterPro"/>
</dbReference>
<reference evidence="11" key="1">
    <citation type="submission" date="2016-08" db="EMBL/GenBank/DDBJ databases">
        <authorList>
            <person name="Yan J."/>
        </authorList>
    </citation>
    <scope>NUCLEOTIDE SEQUENCE</scope>
    <source>
        <strain evidence="11">CSS-01s</strain>
    </source>
</reference>
<dbReference type="Proteomes" id="UP000627934">
    <property type="component" value="Unassembled WGS sequence"/>
</dbReference>
<evidence type="ECO:0000256" key="4">
    <source>
        <dbReference type="ARBA" id="ARBA00022723"/>
    </source>
</evidence>
<comment type="caution">
    <text evidence="11">The sequence shown here is derived from an EMBL/GenBank/DDBJ whole genome shotgun (WGS) entry which is preliminary data.</text>
</comment>
<comment type="similarity">
    <text evidence="2 9">Belongs to the cytochrome P450 family.</text>
</comment>
<dbReference type="Pfam" id="PF00067">
    <property type="entry name" value="p450"/>
    <property type="match status" value="1"/>
</dbReference>
<evidence type="ECO:0000256" key="9">
    <source>
        <dbReference type="RuleBase" id="RU000461"/>
    </source>
</evidence>
<gene>
    <name evidence="11" type="ORF">BFW01_g1882</name>
</gene>
<dbReference type="SUPFAM" id="SSF48264">
    <property type="entry name" value="Cytochrome P450"/>
    <property type="match status" value="1"/>
</dbReference>
<dbReference type="GO" id="GO:0020037">
    <property type="term" value="F:heme binding"/>
    <property type="evidence" value="ECO:0007669"/>
    <property type="project" value="InterPro"/>
</dbReference>
<evidence type="ECO:0000313" key="12">
    <source>
        <dbReference type="Proteomes" id="UP000627934"/>
    </source>
</evidence>
<evidence type="ECO:0000256" key="7">
    <source>
        <dbReference type="ARBA" id="ARBA00023033"/>
    </source>
</evidence>
<dbReference type="InterPro" id="IPR017972">
    <property type="entry name" value="Cyt_P450_CS"/>
</dbReference>
<keyword evidence="4 8" id="KW-0479">Metal-binding</keyword>
<evidence type="ECO:0000256" key="8">
    <source>
        <dbReference type="PIRSR" id="PIRSR602403-1"/>
    </source>
</evidence>
<sequence length="516" mass="58458">MTIEIVPSVAVGASQFGPILWTAVAIILTIISVVLSDARPYPGLKLVGKEAGEIWNSKAKKRYVEHGVQLMKKAFQDCKGKAFQVIGSNGPIIILPPAMINEIRNNPNLSFIDFLKHDFGLKYPGLESWQGLDHGIFEETVKKRIVSTVGSLTPIMAEEMSEAADELLPKSKDWTEIKFHHLSLALVSRLTARIFVGESLCRNQEWLDISILYTIKVMSAIRAMRAWPLILRPFAHRFIPEMRLMRELNEQANRLLSPHVAIRRRARLEAIQSGNPPPEFKDALGWLDETAGDRPYNVVYGQLMISLASMHSTSSTLMALMYHLLENPSYFDMLRQEMVEVLQEHGSLSKASLYKLKLLDSCMKESQRLTSVNALSLMRYVHNKVTLSDGTQLPKGSVIAVPQFHMSDPANWGPDASKFDGHRFLRMREQQGNENKWQFVSTSPDHYAFGHGQHACPGRFFASNEIKILMVHLLLKYDWKFKDGQTEQPKSRSDTDFMPDPEAVILCKERIPEVAF</sequence>
<evidence type="ECO:0000256" key="1">
    <source>
        <dbReference type="ARBA" id="ARBA00001971"/>
    </source>
</evidence>
<dbReference type="Gene3D" id="1.10.630.10">
    <property type="entry name" value="Cytochrome P450"/>
    <property type="match status" value="1"/>
</dbReference>
<accession>A0A8H7IS96</accession>
<dbReference type="GO" id="GO:0016705">
    <property type="term" value="F:oxidoreductase activity, acting on paired donors, with incorporation or reduction of molecular oxygen"/>
    <property type="evidence" value="ECO:0007669"/>
    <property type="project" value="InterPro"/>
</dbReference>
<dbReference type="InterPro" id="IPR002403">
    <property type="entry name" value="Cyt_P450_E_grp-IV"/>
</dbReference>
<dbReference type="CDD" id="cd11041">
    <property type="entry name" value="CYP503A1-like"/>
    <property type="match status" value="1"/>
</dbReference>
<evidence type="ECO:0000256" key="2">
    <source>
        <dbReference type="ARBA" id="ARBA00010617"/>
    </source>
</evidence>
<evidence type="ECO:0000256" key="6">
    <source>
        <dbReference type="ARBA" id="ARBA00023004"/>
    </source>
</evidence>
<evidence type="ECO:0000256" key="5">
    <source>
        <dbReference type="ARBA" id="ARBA00023002"/>
    </source>
</evidence>
<dbReference type="PANTHER" id="PTHR46206">
    <property type="entry name" value="CYTOCHROME P450"/>
    <property type="match status" value="1"/>
</dbReference>
<evidence type="ECO:0000256" key="3">
    <source>
        <dbReference type="ARBA" id="ARBA00022617"/>
    </source>
</evidence>